<evidence type="ECO:0000259" key="10">
    <source>
        <dbReference type="PROSITE" id="PS50836"/>
    </source>
</evidence>
<feature type="transmembrane region" description="Helical" evidence="8">
    <location>
        <begin position="329"/>
        <end position="347"/>
    </location>
</feature>
<reference evidence="12" key="1">
    <citation type="submission" date="2022-02" db="EMBL/GenBank/DDBJ databases">
        <authorList>
            <person name="Henning P.M."/>
            <person name="McCubbin A.G."/>
            <person name="Shore J.S."/>
        </authorList>
    </citation>
    <scope>NUCLEOTIDE SEQUENCE</scope>
    <source>
        <strain evidence="12">F60SS</strain>
        <tissue evidence="12">Leaves</tissue>
    </source>
</reference>
<comment type="subcellular location">
    <subcellularLocation>
        <location evidence="1">Membrane</location>
    </subcellularLocation>
</comment>
<feature type="domain" description="Cytochrome b561" evidence="11">
    <location>
        <begin position="224"/>
        <end position="419"/>
    </location>
</feature>
<dbReference type="PROSITE" id="PS50836">
    <property type="entry name" value="DOMON"/>
    <property type="match status" value="1"/>
</dbReference>
<dbReference type="Proteomes" id="UP001141552">
    <property type="component" value="Unassembled WGS sequence"/>
</dbReference>
<dbReference type="AlphaFoldDB" id="A0A9Q0J4C9"/>
<evidence type="ECO:0000313" key="13">
    <source>
        <dbReference type="Proteomes" id="UP001141552"/>
    </source>
</evidence>
<dbReference type="CDD" id="cd08760">
    <property type="entry name" value="Cyt_b561_FRRS1_like"/>
    <property type="match status" value="1"/>
</dbReference>
<dbReference type="PROSITE" id="PS50939">
    <property type="entry name" value="CYTOCHROME_B561"/>
    <property type="match status" value="1"/>
</dbReference>
<comment type="caution">
    <text evidence="12">The sequence shown here is derived from an EMBL/GenBank/DDBJ whole genome shotgun (WGS) entry which is preliminary data.</text>
</comment>
<reference evidence="12" key="2">
    <citation type="journal article" date="2023" name="Plants (Basel)">
        <title>Annotation of the Turnera subulata (Passifloraceae) Draft Genome Reveals the S-Locus Evolved after the Divergence of Turneroideae from Passifloroideae in a Stepwise Manner.</title>
        <authorList>
            <person name="Henning P.M."/>
            <person name="Roalson E.H."/>
            <person name="Mir W."/>
            <person name="McCubbin A.G."/>
            <person name="Shore J.S."/>
        </authorList>
    </citation>
    <scope>NUCLEOTIDE SEQUENCE</scope>
    <source>
        <tissue evidence="12">Leaves</tissue>
    </source>
</reference>
<dbReference type="GO" id="GO:0016020">
    <property type="term" value="C:membrane"/>
    <property type="evidence" value="ECO:0007669"/>
    <property type="project" value="UniProtKB-SubCell"/>
</dbReference>
<feature type="transmembrane region" description="Helical" evidence="8">
    <location>
        <begin position="264"/>
        <end position="284"/>
    </location>
</feature>
<dbReference type="CDD" id="cd09631">
    <property type="entry name" value="DOMON_DOH"/>
    <property type="match status" value="1"/>
</dbReference>
<dbReference type="PROSITE" id="PS51257">
    <property type="entry name" value="PROKAR_LIPOPROTEIN"/>
    <property type="match status" value="1"/>
</dbReference>
<proteinExistence type="predicted"/>
<keyword evidence="13" id="KW-1185">Reference proteome</keyword>
<evidence type="ECO:0000313" key="12">
    <source>
        <dbReference type="EMBL" id="KAJ4827849.1"/>
    </source>
</evidence>
<keyword evidence="6 8" id="KW-1133">Transmembrane helix</keyword>
<evidence type="ECO:0008006" key="14">
    <source>
        <dbReference type="Google" id="ProtNLM"/>
    </source>
</evidence>
<sequence length="463" mass="51775">MTMAISRFPGLRSKLALLLYVLVLFLCSCCYISAADDQSLGHRFGGDLHVVEDQVDSNNGAGGGGGGGAYAEADGSGMRAELCNIDMSTFLPPPYNNITNMVCKPVWNTFLLRYHKREDNLVTFILSAVYTSGWVAMGFSKDGRMVGSSAMVGWLNKKGQARIKQYYLQGTRPSQVIEDAGELDLTKVPPAVVIHGPMIYLAFQATFEKPLTHQPILLAFATRNPNHFRLSRHDDKTTVLFDFSAGSASVVGTNYGQMKKNHGIMGIMAWGLFLPVGSIVARYLKHKEPLWYYLHAVIQFLGFLFGLAAVVLGQQLYNKINAAVPEHRGIGIFVLTLSILQVLAFFLRPKKEAKIRKYWNWYHHCYYTRNIILSQETKERYFPSNLPNESNSINDFLLLKNYPSLRSFKDPVEMNSGSLLHLVSTGDLNLAEWTVKMVIPGKLFGGWILTLEGWSLEQPGTRN</sequence>
<dbReference type="InterPro" id="IPR006593">
    <property type="entry name" value="Cyt_b561/ferric_Rdtase_TM"/>
</dbReference>
<name>A0A9Q0J4C9_9ROSI</name>
<accession>A0A9Q0J4C9</accession>
<evidence type="ECO:0000256" key="2">
    <source>
        <dbReference type="ARBA" id="ARBA00022448"/>
    </source>
</evidence>
<evidence type="ECO:0000256" key="6">
    <source>
        <dbReference type="ARBA" id="ARBA00022989"/>
    </source>
</evidence>
<evidence type="ECO:0000256" key="7">
    <source>
        <dbReference type="ARBA" id="ARBA00023136"/>
    </source>
</evidence>
<keyword evidence="3 8" id="KW-0812">Transmembrane</keyword>
<gene>
    <name evidence="12" type="ORF">Tsubulata_012995</name>
</gene>
<feature type="chain" id="PRO_5040179043" description="Cytochrome b561 and DOMON domain-containing protein" evidence="9">
    <location>
        <begin position="35"/>
        <end position="463"/>
    </location>
</feature>
<keyword evidence="5" id="KW-0249">Electron transport</keyword>
<feature type="transmembrane region" description="Helical" evidence="8">
    <location>
        <begin position="121"/>
        <end position="139"/>
    </location>
</feature>
<evidence type="ECO:0000256" key="5">
    <source>
        <dbReference type="ARBA" id="ARBA00022982"/>
    </source>
</evidence>
<evidence type="ECO:0000256" key="3">
    <source>
        <dbReference type="ARBA" id="ARBA00022692"/>
    </source>
</evidence>
<feature type="domain" description="DOMON" evidence="10">
    <location>
        <begin position="108"/>
        <end position="223"/>
    </location>
</feature>
<feature type="signal peptide" evidence="9">
    <location>
        <begin position="1"/>
        <end position="34"/>
    </location>
</feature>
<evidence type="ECO:0000256" key="9">
    <source>
        <dbReference type="SAM" id="SignalP"/>
    </source>
</evidence>
<dbReference type="InterPro" id="IPR005018">
    <property type="entry name" value="DOMON_domain"/>
</dbReference>
<dbReference type="PANTHER" id="PTHR23130">
    <property type="entry name" value="CYTOCHROME B561 AND DOMON DOMAIN-CONTAINING PROTEIN"/>
    <property type="match status" value="1"/>
</dbReference>
<evidence type="ECO:0000256" key="1">
    <source>
        <dbReference type="ARBA" id="ARBA00004370"/>
    </source>
</evidence>
<evidence type="ECO:0000256" key="8">
    <source>
        <dbReference type="SAM" id="Phobius"/>
    </source>
</evidence>
<keyword evidence="2" id="KW-0813">Transport</keyword>
<dbReference type="SMART" id="SM00665">
    <property type="entry name" value="B561"/>
    <property type="match status" value="1"/>
</dbReference>
<organism evidence="12 13">
    <name type="scientific">Turnera subulata</name>
    <dbReference type="NCBI Taxonomy" id="218843"/>
    <lineage>
        <taxon>Eukaryota</taxon>
        <taxon>Viridiplantae</taxon>
        <taxon>Streptophyta</taxon>
        <taxon>Embryophyta</taxon>
        <taxon>Tracheophyta</taxon>
        <taxon>Spermatophyta</taxon>
        <taxon>Magnoliopsida</taxon>
        <taxon>eudicotyledons</taxon>
        <taxon>Gunneridae</taxon>
        <taxon>Pentapetalae</taxon>
        <taxon>rosids</taxon>
        <taxon>fabids</taxon>
        <taxon>Malpighiales</taxon>
        <taxon>Passifloraceae</taxon>
        <taxon>Turnera</taxon>
    </lineage>
</organism>
<dbReference type="OrthoDB" id="19261at2759"/>
<evidence type="ECO:0000259" key="11">
    <source>
        <dbReference type="PROSITE" id="PS50939"/>
    </source>
</evidence>
<dbReference type="EMBL" id="JAKUCV010006319">
    <property type="protein sequence ID" value="KAJ4827849.1"/>
    <property type="molecule type" value="Genomic_DNA"/>
</dbReference>
<dbReference type="Gene3D" id="1.20.120.1770">
    <property type="match status" value="1"/>
</dbReference>
<dbReference type="InterPro" id="IPR045266">
    <property type="entry name" value="DOH_DOMON"/>
</dbReference>
<feature type="transmembrane region" description="Helical" evidence="8">
    <location>
        <begin position="291"/>
        <end position="317"/>
    </location>
</feature>
<dbReference type="PANTHER" id="PTHR23130:SF115">
    <property type="entry name" value="OS01G0680900 PROTEIN"/>
    <property type="match status" value="1"/>
</dbReference>
<dbReference type="SMART" id="SM00664">
    <property type="entry name" value="DoH"/>
    <property type="match status" value="1"/>
</dbReference>
<keyword evidence="4 9" id="KW-0732">Signal</keyword>
<protein>
    <recommendedName>
        <fullName evidence="14">Cytochrome b561 and DOMON domain-containing protein</fullName>
    </recommendedName>
</protein>
<evidence type="ECO:0000256" key="4">
    <source>
        <dbReference type="ARBA" id="ARBA00022729"/>
    </source>
</evidence>
<dbReference type="Pfam" id="PF03351">
    <property type="entry name" value="DOMON"/>
    <property type="match status" value="1"/>
</dbReference>
<keyword evidence="7 8" id="KW-0472">Membrane</keyword>